<dbReference type="AlphaFoldDB" id="A0A8H8CSR0"/>
<organism evidence="1 2">
    <name type="scientific">Ajellomyces capsulatus</name>
    <name type="common">Darling's disease fungus</name>
    <name type="synonym">Histoplasma capsulatum</name>
    <dbReference type="NCBI Taxonomy" id="5037"/>
    <lineage>
        <taxon>Eukaryota</taxon>
        <taxon>Fungi</taxon>
        <taxon>Dikarya</taxon>
        <taxon>Ascomycota</taxon>
        <taxon>Pezizomycotina</taxon>
        <taxon>Eurotiomycetes</taxon>
        <taxon>Eurotiomycetidae</taxon>
        <taxon>Onygenales</taxon>
        <taxon>Ajellomycetaceae</taxon>
        <taxon>Histoplasma</taxon>
    </lineage>
</organism>
<protein>
    <submittedName>
        <fullName evidence="1">Uncharacterized protein</fullName>
    </submittedName>
</protein>
<reference evidence="1 2" key="1">
    <citation type="submission" date="2021-01" db="EMBL/GenBank/DDBJ databases">
        <title>Chromosome-level genome assembly of a human fungal pathogen reveals clustering of transcriptionally co-regulated genes.</title>
        <authorList>
            <person name="Voorhies M."/>
            <person name="Cohen S."/>
            <person name="Shea T.P."/>
            <person name="Petrus S."/>
            <person name="Munoz J.F."/>
            <person name="Poplawski S."/>
            <person name="Goldman W.E."/>
            <person name="Michael T."/>
            <person name="Cuomo C.A."/>
            <person name="Sil A."/>
            <person name="Beyhan S."/>
        </authorList>
    </citation>
    <scope>NUCLEOTIDE SEQUENCE [LARGE SCALE GENOMIC DNA]</scope>
    <source>
        <strain evidence="1 2">G184AR</strain>
    </source>
</reference>
<gene>
    <name evidence="1" type="ORF">I7I52_11858</name>
</gene>
<accession>A0A8H8CSR0</accession>
<comment type="caution">
    <text evidence="1">The sequence shown here is derived from an EMBL/GenBank/DDBJ whole genome shotgun (WGS) entry which is preliminary data.</text>
</comment>
<evidence type="ECO:0000313" key="1">
    <source>
        <dbReference type="EMBL" id="KAG5288392.1"/>
    </source>
</evidence>
<sequence>MPPLMTPVPTDNTRLFSLGKTEEPNDAHETFRLDGHGADSIDNDSYNNTIFSQTTKSPSGRVSGSCTVPSLMSYQVCSEMDLLRTKSWLLGENHREIIFPLSRFLTTHPNEFGVNFYLQISSALCYLSLR</sequence>
<name>A0A8H8CSR0_AJECA</name>
<dbReference type="EMBL" id="JAEVHI010000006">
    <property type="protein sequence ID" value="KAG5288392.1"/>
    <property type="molecule type" value="Genomic_DNA"/>
</dbReference>
<dbReference type="Proteomes" id="UP000670092">
    <property type="component" value="Unassembled WGS sequence"/>
</dbReference>
<proteinExistence type="predicted"/>
<evidence type="ECO:0000313" key="2">
    <source>
        <dbReference type="Proteomes" id="UP000670092"/>
    </source>
</evidence>
<dbReference type="VEuPathDB" id="FungiDB:I7I52_11858"/>